<dbReference type="OrthoDB" id="9812625at2"/>
<dbReference type="InterPro" id="IPR016163">
    <property type="entry name" value="Ald_DH_C"/>
</dbReference>
<sequence length="488" mass="52190">MEKFSLYIDGKFVETADCFESINPATEKAWASIARAKQSEVGQAVSAAKRAFDSGCWSGLSAGERAKFLYQIADALERHAPMLAAIETKDTGKIIRETSNQIAYIAEYYRYYAGLADKAEGSFVPVDKPDMHVWLAREPVGVVAAIIPWNSQLFLTAVKLAPALAAGCTMVIKASEEAPAPLLAFAKVIDEVDLPAGVVNIITGFADDCGQVLTTHPDIAKIAFTGGVSTARRIVQNSAQNLAQVSLELGGKSPFIVFDDADLDSAVNAQLAAIFAASGQSCVAGSRLLVQSGIKDKFLSQLLARLDGIRIGAPDDMATEYGPLCTQKQIAFIEQVVANSLVQGAKLLVGGKRLNRQGNYYPPTVLDCTAAPQAECVMTELFGPVLSVDVFDSEEEAVAKANQTAFGLASGVFTTNLSRAHRMTKAIRAGVVWVNTYRAISPLVPFGGYGLSGHGRESGKEAMLDYTTVKSVWVRTSDEAIVDPFVMR</sequence>
<dbReference type="InterPro" id="IPR016161">
    <property type="entry name" value="Ald_DH/histidinol_DH"/>
</dbReference>
<dbReference type="FunFam" id="3.40.605.10:FF:000007">
    <property type="entry name" value="NAD/NADP-dependent betaine aldehyde dehydrogenase"/>
    <property type="match status" value="1"/>
</dbReference>
<feature type="active site" evidence="3">
    <location>
        <position position="248"/>
    </location>
</feature>
<feature type="domain" description="Aldehyde dehydrogenase" evidence="5">
    <location>
        <begin position="17"/>
        <end position="472"/>
    </location>
</feature>
<dbReference type="EC" id="1.2.1.8" evidence="7"/>
<keyword evidence="2 4" id="KW-0560">Oxidoreductase</keyword>
<accession>A0A1T0A2U1</accession>
<keyword evidence="8" id="KW-1185">Reference proteome</keyword>
<dbReference type="Gene3D" id="3.40.605.10">
    <property type="entry name" value="Aldehyde Dehydrogenase, Chain A, domain 1"/>
    <property type="match status" value="1"/>
</dbReference>
<dbReference type="AlphaFoldDB" id="A0A1T0A2U1"/>
<dbReference type="GO" id="GO:0008802">
    <property type="term" value="F:betaine-aldehyde dehydrogenase (NAD+) activity"/>
    <property type="evidence" value="ECO:0007669"/>
    <property type="project" value="UniProtKB-EC"/>
</dbReference>
<dbReference type="Pfam" id="PF00171">
    <property type="entry name" value="Aldedh"/>
    <property type="match status" value="1"/>
</dbReference>
<evidence type="ECO:0000313" key="9">
    <source>
        <dbReference type="Proteomes" id="UP000255279"/>
    </source>
</evidence>
<dbReference type="PROSITE" id="PS00070">
    <property type="entry name" value="ALDEHYDE_DEHYDR_CYS"/>
    <property type="match status" value="1"/>
</dbReference>
<proteinExistence type="inferred from homology"/>
<dbReference type="RefSeq" id="WP_078276702.1">
    <property type="nucleotide sequence ID" value="NZ_CAACXO010000046.1"/>
</dbReference>
<dbReference type="InterPro" id="IPR016162">
    <property type="entry name" value="Ald_DH_N"/>
</dbReference>
<dbReference type="PROSITE" id="PS00687">
    <property type="entry name" value="ALDEHYDE_DEHYDR_GLU"/>
    <property type="match status" value="1"/>
</dbReference>
<comment type="similarity">
    <text evidence="1 4">Belongs to the aldehyde dehydrogenase family.</text>
</comment>
<dbReference type="InterPro" id="IPR016160">
    <property type="entry name" value="Ald_DH_CS_CYS"/>
</dbReference>
<dbReference type="FunFam" id="3.40.309.10:FF:000012">
    <property type="entry name" value="Betaine aldehyde dehydrogenase"/>
    <property type="match status" value="1"/>
</dbReference>
<gene>
    <name evidence="7" type="primary">betB</name>
    <name evidence="6" type="ORF">B0181_06545</name>
    <name evidence="7" type="ORF">NCTC10293_00641</name>
</gene>
<dbReference type="SUPFAM" id="SSF53720">
    <property type="entry name" value="ALDH-like"/>
    <property type="match status" value="1"/>
</dbReference>
<evidence type="ECO:0000256" key="2">
    <source>
        <dbReference type="ARBA" id="ARBA00023002"/>
    </source>
</evidence>
<name>A0A1T0A2U1_9GAMM</name>
<evidence type="ECO:0000256" key="1">
    <source>
        <dbReference type="ARBA" id="ARBA00009986"/>
    </source>
</evidence>
<reference evidence="7 9" key="2">
    <citation type="submission" date="2018-06" db="EMBL/GenBank/DDBJ databases">
        <authorList>
            <consortium name="Pathogen Informatics"/>
            <person name="Doyle S."/>
        </authorList>
    </citation>
    <scope>NUCLEOTIDE SEQUENCE [LARGE SCALE GENOMIC DNA]</scope>
    <source>
        <strain evidence="7 9">NCTC10293</strain>
    </source>
</reference>
<evidence type="ECO:0000259" key="5">
    <source>
        <dbReference type="Pfam" id="PF00171"/>
    </source>
</evidence>
<evidence type="ECO:0000256" key="4">
    <source>
        <dbReference type="RuleBase" id="RU003345"/>
    </source>
</evidence>
<dbReference type="PANTHER" id="PTHR11699">
    <property type="entry name" value="ALDEHYDE DEHYDROGENASE-RELATED"/>
    <property type="match status" value="1"/>
</dbReference>
<dbReference type="InterPro" id="IPR015590">
    <property type="entry name" value="Aldehyde_DH_dom"/>
</dbReference>
<evidence type="ECO:0000256" key="3">
    <source>
        <dbReference type="PROSITE-ProRule" id="PRU10007"/>
    </source>
</evidence>
<protein>
    <submittedName>
        <fullName evidence="7">Betaine aldehyde dehydrogenase</fullName>
        <ecNumber evidence="7">1.2.1.8</ecNumber>
    </submittedName>
    <submittedName>
        <fullName evidence="6">Carnitine dehydratase</fullName>
    </submittedName>
</protein>
<evidence type="ECO:0000313" key="7">
    <source>
        <dbReference type="EMBL" id="STZ10309.1"/>
    </source>
</evidence>
<dbReference type="EMBL" id="UGQE01000001">
    <property type="protein sequence ID" value="STZ10309.1"/>
    <property type="molecule type" value="Genomic_DNA"/>
</dbReference>
<evidence type="ECO:0000313" key="6">
    <source>
        <dbReference type="EMBL" id="OOR89621.1"/>
    </source>
</evidence>
<dbReference type="Proteomes" id="UP000255279">
    <property type="component" value="Unassembled WGS sequence"/>
</dbReference>
<dbReference type="STRING" id="34060.B0181_06545"/>
<dbReference type="Gene3D" id="3.40.309.10">
    <property type="entry name" value="Aldehyde Dehydrogenase, Chain A, domain 2"/>
    <property type="match status" value="1"/>
</dbReference>
<dbReference type="Proteomes" id="UP000190435">
    <property type="component" value="Unassembled WGS sequence"/>
</dbReference>
<reference evidence="6 8" key="1">
    <citation type="submission" date="2017-02" db="EMBL/GenBank/DDBJ databases">
        <title>Draft genome sequence of Moraxella caviae CCUG 355 type strain.</title>
        <authorList>
            <person name="Engstrom-Jakobsson H."/>
            <person name="Salva-Serra F."/>
            <person name="Thorell K."/>
            <person name="Gonzales-Siles L."/>
            <person name="Karlsson R."/>
            <person name="Boulund F."/>
            <person name="Engstrand L."/>
            <person name="Moore E."/>
        </authorList>
    </citation>
    <scope>NUCLEOTIDE SEQUENCE [LARGE SCALE GENOMIC DNA]</scope>
    <source>
        <strain evidence="6 8">CCUG 355</strain>
    </source>
</reference>
<dbReference type="EMBL" id="MUXU01000038">
    <property type="protein sequence ID" value="OOR89621.1"/>
    <property type="molecule type" value="Genomic_DNA"/>
</dbReference>
<dbReference type="InterPro" id="IPR029510">
    <property type="entry name" value="Ald_DH_CS_GLU"/>
</dbReference>
<evidence type="ECO:0000313" key="8">
    <source>
        <dbReference type="Proteomes" id="UP000190435"/>
    </source>
</evidence>
<organism evidence="6 8">
    <name type="scientific">Moraxella caviae</name>
    <dbReference type="NCBI Taxonomy" id="34060"/>
    <lineage>
        <taxon>Bacteria</taxon>
        <taxon>Pseudomonadati</taxon>
        <taxon>Pseudomonadota</taxon>
        <taxon>Gammaproteobacteria</taxon>
        <taxon>Moraxellales</taxon>
        <taxon>Moraxellaceae</taxon>
        <taxon>Moraxella</taxon>
    </lineage>
</organism>
<dbReference type="CDD" id="cd07114">
    <property type="entry name" value="ALDH_DhaS"/>
    <property type="match status" value="1"/>
</dbReference>